<keyword evidence="2 11" id="KW-0813">Transport</keyword>
<comment type="similarity">
    <text evidence="1 11">Belongs to the pyruvate:ferredoxin/flavodoxin oxidoreductase family.</text>
</comment>
<dbReference type="InterPro" id="IPR037112">
    <property type="entry name" value="Pyrv-flavodox_OxR_EKR_sf"/>
</dbReference>
<feature type="site" description="Important for catalytic activity" evidence="13">
    <location>
        <position position="65"/>
    </location>
</feature>
<evidence type="ECO:0000256" key="4">
    <source>
        <dbReference type="ARBA" id="ARBA00022723"/>
    </source>
</evidence>
<feature type="binding site" evidence="12">
    <location>
        <position position="65"/>
    </location>
    <ligand>
        <name>thiamine diphosphate</name>
        <dbReference type="ChEBI" id="CHEBI:58937"/>
    </ligand>
</feature>
<evidence type="ECO:0000256" key="8">
    <source>
        <dbReference type="ARBA" id="ARBA00023014"/>
    </source>
</evidence>
<dbReference type="EC" id="1.2.7.-" evidence="11"/>
<keyword evidence="8 14" id="KW-0411">Iron-sulfur</keyword>
<dbReference type="InterPro" id="IPR019752">
    <property type="entry name" value="Pyrv/ketoisovalerate_OxRed_cat"/>
</dbReference>
<dbReference type="NCBIfam" id="TIGR02176">
    <property type="entry name" value="pyruv_ox_red"/>
    <property type="match status" value="1"/>
</dbReference>
<dbReference type="PANTHER" id="PTHR32154">
    <property type="entry name" value="PYRUVATE-FLAVODOXIN OXIDOREDUCTASE-RELATED"/>
    <property type="match status" value="1"/>
</dbReference>
<evidence type="ECO:0000256" key="7">
    <source>
        <dbReference type="ARBA" id="ARBA00023004"/>
    </source>
</evidence>
<dbReference type="CDD" id="cd03377">
    <property type="entry name" value="TPP_PFOR_PNO"/>
    <property type="match status" value="1"/>
</dbReference>
<feature type="binding site" evidence="12">
    <location>
        <position position="32"/>
    </location>
    <ligand>
        <name>pyruvate</name>
        <dbReference type="ChEBI" id="CHEBI:15361"/>
    </ligand>
</feature>
<feature type="domain" description="4Fe-4S ferredoxin-type" evidence="15">
    <location>
        <begin position="742"/>
        <end position="771"/>
    </location>
</feature>
<feature type="binding site" evidence="14">
    <location>
        <position position="828"/>
    </location>
    <ligand>
        <name>[4Fe-4S] cluster</name>
        <dbReference type="ChEBI" id="CHEBI:49883"/>
        <label>3</label>
    </ligand>
</feature>
<evidence type="ECO:0000259" key="15">
    <source>
        <dbReference type="PROSITE" id="PS51379"/>
    </source>
</evidence>
<name>B1WSX4_CROS5</name>
<proteinExistence type="inferred from homology"/>
<dbReference type="PROSITE" id="PS51379">
    <property type="entry name" value="4FE4S_FER_2"/>
    <property type="match status" value="2"/>
</dbReference>
<evidence type="ECO:0000256" key="13">
    <source>
        <dbReference type="PIRSR" id="PIRSR000159-2"/>
    </source>
</evidence>
<organism evidence="16 17">
    <name type="scientific">Crocosphaera subtropica (strain ATCC 51142 / BH68)</name>
    <name type="common">Cyanothece sp. (strain ATCC 51142)</name>
    <dbReference type="NCBI Taxonomy" id="43989"/>
    <lineage>
        <taxon>Bacteria</taxon>
        <taxon>Bacillati</taxon>
        <taxon>Cyanobacteriota</taxon>
        <taxon>Cyanophyceae</taxon>
        <taxon>Oscillatoriophycideae</taxon>
        <taxon>Chroococcales</taxon>
        <taxon>Aphanothecaceae</taxon>
        <taxon>Crocosphaera</taxon>
        <taxon>Crocosphaera subtropica</taxon>
    </lineage>
</organism>
<keyword evidence="16" id="KW-0670">Pyruvate</keyword>
<feature type="binding site" evidence="14">
    <location>
        <position position="751"/>
    </location>
    <ligand>
        <name>[4Fe-4S] cluster</name>
        <dbReference type="ChEBI" id="CHEBI:49883"/>
        <label>2</label>
    </ligand>
</feature>
<reference evidence="16 17" key="1">
    <citation type="journal article" date="2008" name="Proc. Natl. Acad. Sci. U.S.A.">
        <title>The genome of Cyanothece 51142, a unicellular diazotrophic cyanobacterium important in the marine nitrogen cycle.</title>
        <authorList>
            <person name="Welsh E.A."/>
            <person name="Liberton M."/>
            <person name="Stoeckel J."/>
            <person name="Loh T."/>
            <person name="Elvitigala T."/>
            <person name="Wang C."/>
            <person name="Wollam A."/>
            <person name="Fulton R.S."/>
            <person name="Clifton S.W."/>
            <person name="Jacobs J.M."/>
            <person name="Aurora R."/>
            <person name="Ghosh B.K."/>
            <person name="Sherman L.A."/>
            <person name="Smith R.D."/>
            <person name="Wilson R.K."/>
            <person name="Pakrasi H.B."/>
        </authorList>
    </citation>
    <scope>NUCLEOTIDE SEQUENCE [LARGE SCALE GENOMIC DNA]</scope>
    <source>
        <strain evidence="17">ATCC 51142 / BH68</strain>
    </source>
</reference>
<keyword evidence="5 11" id="KW-0249">Electron transport</keyword>
<evidence type="ECO:0000256" key="3">
    <source>
        <dbReference type="ARBA" id="ARBA00022485"/>
    </source>
</evidence>
<dbReference type="FunFam" id="3.40.50.970:FF:000012">
    <property type="entry name" value="Pyruvate:ferredoxin (Flavodoxin) oxidoreductase"/>
    <property type="match status" value="1"/>
</dbReference>
<dbReference type="RefSeq" id="WP_009547149.1">
    <property type="nucleotide sequence ID" value="NC_010546.1"/>
</dbReference>
<evidence type="ECO:0000256" key="14">
    <source>
        <dbReference type="PIRSR" id="PIRSR000159-50"/>
    </source>
</evidence>
<dbReference type="GO" id="GO:0006979">
    <property type="term" value="P:response to oxidative stress"/>
    <property type="evidence" value="ECO:0007669"/>
    <property type="project" value="TreeGrafter"/>
</dbReference>
<dbReference type="PANTHER" id="PTHR32154:SF0">
    <property type="entry name" value="PYRUVATE-FLAVODOXIN OXIDOREDUCTASE-RELATED"/>
    <property type="match status" value="1"/>
</dbReference>
<keyword evidence="4 14" id="KW-0479">Metal-binding</keyword>
<dbReference type="InterPro" id="IPR033412">
    <property type="entry name" value="PFOR_II"/>
</dbReference>
<keyword evidence="17" id="KW-1185">Reference proteome</keyword>
<dbReference type="FunFam" id="3.40.920.10:FF:000001">
    <property type="entry name" value="Pyruvate:ferredoxin (Flavodoxin) oxidoreductase"/>
    <property type="match status" value="1"/>
</dbReference>
<keyword evidence="9" id="KW-0535">Nitrogen fixation</keyword>
<feature type="binding site" evidence="12">
    <location>
        <begin position="1012"/>
        <end position="1017"/>
    </location>
    <ligand>
        <name>thiamine diphosphate</name>
        <dbReference type="ChEBI" id="CHEBI:58937"/>
    </ligand>
</feature>
<dbReference type="AlphaFoldDB" id="B1WSX4"/>
<dbReference type="STRING" id="43989.cce_0953"/>
<evidence type="ECO:0000256" key="9">
    <source>
        <dbReference type="ARBA" id="ARBA00023231"/>
    </source>
</evidence>
<dbReference type="Pfam" id="PF10371">
    <property type="entry name" value="EKR"/>
    <property type="match status" value="1"/>
</dbReference>
<dbReference type="InterPro" id="IPR017896">
    <property type="entry name" value="4Fe4S_Fe-S-bd"/>
</dbReference>
<feature type="domain" description="4Fe-4S ferredoxin-type" evidence="15">
    <location>
        <begin position="684"/>
        <end position="713"/>
    </location>
</feature>
<dbReference type="InterPro" id="IPR029061">
    <property type="entry name" value="THDP-binding"/>
</dbReference>
<dbReference type="CDD" id="cd07034">
    <property type="entry name" value="TPP_PYR_PFOR_IOR-alpha_like"/>
    <property type="match status" value="1"/>
</dbReference>
<keyword evidence="3 14" id="KW-0004">4Fe-4S</keyword>
<keyword evidence="6 11" id="KW-0560">Oxidoreductase</keyword>
<evidence type="ECO:0000256" key="6">
    <source>
        <dbReference type="ARBA" id="ARBA00023002"/>
    </source>
</evidence>
<feature type="site" description="Important for catalytic activity" evidence="13">
    <location>
        <position position="32"/>
    </location>
</feature>
<keyword evidence="7 14" id="KW-0408">Iron</keyword>
<dbReference type="FunFam" id="3.40.50.920:FF:000007">
    <property type="entry name" value="Pyruvate:ferredoxin (Flavodoxin) oxidoreductase"/>
    <property type="match status" value="1"/>
</dbReference>
<comment type="function">
    <text evidence="11">Oxidoreductase required for the transfer of electrons from pyruvate to flavodoxin.</text>
</comment>
<dbReference type="Pfam" id="PF17147">
    <property type="entry name" value="PFOR_II"/>
    <property type="match status" value="1"/>
</dbReference>
<comment type="catalytic activity">
    <reaction evidence="10 11">
        <text>oxidized [flavodoxin] + pyruvate + CoA + 2 H(+) = reduced [flavodoxin] + acetyl-CoA + CO2</text>
        <dbReference type="Rhea" id="RHEA:44140"/>
        <dbReference type="Rhea" id="RHEA-COMP:10622"/>
        <dbReference type="Rhea" id="RHEA-COMP:10623"/>
        <dbReference type="ChEBI" id="CHEBI:15361"/>
        <dbReference type="ChEBI" id="CHEBI:15378"/>
        <dbReference type="ChEBI" id="CHEBI:16526"/>
        <dbReference type="ChEBI" id="CHEBI:57287"/>
        <dbReference type="ChEBI" id="CHEBI:57288"/>
        <dbReference type="ChEBI" id="CHEBI:57618"/>
        <dbReference type="ChEBI" id="CHEBI:58210"/>
    </reaction>
</comment>
<dbReference type="InterPro" id="IPR017900">
    <property type="entry name" value="4Fe4S_Fe_S_CS"/>
</dbReference>
<feature type="binding site" evidence="14">
    <location>
        <position position="696"/>
    </location>
    <ligand>
        <name>[4Fe-4S] cluster</name>
        <dbReference type="ChEBI" id="CHEBI:49883"/>
        <label>1</label>
    </ligand>
</feature>
<evidence type="ECO:0000256" key="1">
    <source>
        <dbReference type="ARBA" id="ARBA00009032"/>
    </source>
</evidence>
<dbReference type="SUPFAM" id="SSF52518">
    <property type="entry name" value="Thiamin diphosphate-binding fold (THDP-binding)"/>
    <property type="match status" value="2"/>
</dbReference>
<dbReference type="Gene3D" id="3.40.920.10">
    <property type="entry name" value="Pyruvate-ferredoxin oxidoreductase, PFOR, domain III"/>
    <property type="match status" value="1"/>
</dbReference>
<gene>
    <name evidence="16" type="primary">nifJ</name>
    <name evidence="16" type="ordered locus">cce_0953</name>
</gene>
<dbReference type="PROSITE" id="PS00198">
    <property type="entry name" value="4FE4S_FER_1"/>
    <property type="match status" value="1"/>
</dbReference>
<dbReference type="SUPFAM" id="SSF52922">
    <property type="entry name" value="TK C-terminal domain-like"/>
    <property type="match status" value="1"/>
</dbReference>
<dbReference type="InterPro" id="IPR002880">
    <property type="entry name" value="Pyrv_Fd/Flavodoxin_OxRdtase_N"/>
</dbReference>
<accession>B1WSX4</accession>
<dbReference type="eggNOG" id="COG0674">
    <property type="taxonomic scope" value="Bacteria"/>
</dbReference>
<dbReference type="Pfam" id="PF13484">
    <property type="entry name" value="Fer4_16"/>
    <property type="match status" value="1"/>
</dbReference>
<dbReference type="Pfam" id="PF02775">
    <property type="entry name" value="TPP_enzyme_C"/>
    <property type="match status" value="1"/>
</dbReference>
<comment type="cofactor">
    <cofactor evidence="14">
        <name>[4Fe-4S] cluster</name>
        <dbReference type="ChEBI" id="CHEBI:49883"/>
    </cofactor>
    <text evidence="14">Binds 3 [4Fe-4S] clusters per subunit.</text>
</comment>
<dbReference type="FunFam" id="3.40.50.970:FF:000041">
    <property type="entry name" value="Pyruvate:ferredoxin (Flavodoxin) oxidoreductase"/>
    <property type="match status" value="1"/>
</dbReference>
<feature type="binding site" evidence="14">
    <location>
        <position position="754"/>
    </location>
    <ligand>
        <name>[4Fe-4S] cluster</name>
        <dbReference type="ChEBI" id="CHEBI:49883"/>
        <label>2</label>
    </ligand>
</feature>
<dbReference type="GO" id="GO:0043873">
    <property type="term" value="F:pyruvate-flavodoxin oxidoreductase activity"/>
    <property type="evidence" value="ECO:0007669"/>
    <property type="project" value="RHEA"/>
</dbReference>
<evidence type="ECO:0000256" key="2">
    <source>
        <dbReference type="ARBA" id="ARBA00022448"/>
    </source>
</evidence>
<dbReference type="OrthoDB" id="9794954at2"/>
<evidence type="ECO:0000256" key="10">
    <source>
        <dbReference type="ARBA" id="ARBA00048963"/>
    </source>
</evidence>
<feature type="binding site" evidence="14">
    <location>
        <position position="853"/>
    </location>
    <ligand>
        <name>[4Fe-4S] cluster</name>
        <dbReference type="ChEBI" id="CHEBI:49883"/>
        <label>3</label>
    </ligand>
</feature>
<feature type="binding site" evidence="14">
    <location>
        <position position="1092"/>
    </location>
    <ligand>
        <name>[4Fe-4S] cluster</name>
        <dbReference type="ChEBI" id="CHEBI:49883"/>
        <label>3</label>
    </ligand>
</feature>
<dbReference type="KEGG" id="cyt:cce_0953"/>
<feature type="site" description="Important for catalytic activity" evidence="13">
    <location>
        <position position="1017"/>
    </location>
</feature>
<dbReference type="InterPro" id="IPR009014">
    <property type="entry name" value="Transketo_C/PFOR_II"/>
</dbReference>
<dbReference type="eggNOG" id="COG1014">
    <property type="taxonomic scope" value="Bacteria"/>
</dbReference>
<evidence type="ECO:0000256" key="11">
    <source>
        <dbReference type="PIRNR" id="PIRNR000159"/>
    </source>
</evidence>
<dbReference type="GO" id="GO:0022900">
    <property type="term" value="P:electron transport chain"/>
    <property type="evidence" value="ECO:0007669"/>
    <property type="project" value="InterPro"/>
</dbReference>
<dbReference type="Gene3D" id="3.40.50.970">
    <property type="match status" value="2"/>
</dbReference>
<evidence type="ECO:0000256" key="12">
    <source>
        <dbReference type="PIRSR" id="PIRSR000159-1"/>
    </source>
</evidence>
<dbReference type="InterPro" id="IPR019456">
    <property type="entry name" value="Pyrv-flavodox_OxRtase_EKR"/>
</dbReference>
<evidence type="ECO:0000313" key="16">
    <source>
        <dbReference type="EMBL" id="ACB50304.1"/>
    </source>
</evidence>
<feature type="binding site" evidence="14">
    <location>
        <position position="699"/>
    </location>
    <ligand>
        <name>[4Fe-4S] cluster</name>
        <dbReference type="ChEBI" id="CHEBI:49883"/>
        <label>1</label>
    </ligand>
</feature>
<dbReference type="Gene3D" id="4.10.780.10">
    <property type="entry name" value="Pyruvate-flavodoxin oxidoreductase, EKR domain"/>
    <property type="match status" value="1"/>
</dbReference>
<sequence length="1210" mass="133307">MNSKTYATIDGNEAVARVAYRLNEVIAIYPITPSSPMGEWADAWASIGQPNLWGTVPSIVEMQSEGGAAGAIHGSLQTGSLTTTFTASQGLLLMIPNLYKIAGELTATVIHVAARSLAAQALSIFGDHGDVMAARSTGLALIASASVQEAQDFAAITTAASYESRVAGLHFFDGFRTSHEVQKVELLDDTVLRSLIKDEWVIAHRQRALTPDRPVIRGTAQNPDVYFQARETVNPFYAAYPDILQKTMDKFAQLTGREYKLYEYHGDPEAEKVIILMGSGCETVHETVDYLISQGEKVGVLKVRLYRPFAAEKLIKTLPKTVKKIAVLDRTKEPGSAGEPLYVDVVTGFMECCEEMPLPKIVGGRYGLSSKEFTSAMVKGVFDNLALDNPKNHFTIGIKDDLSHTSIDYDPNFSTEPDNVVRAIFYGLGSDGTVGANKNSIKIIGEETNNYAQGYFVYDSKKSGSVTVSHLRFGPNPIKSTYLVTKANFIACHQWEFLEKFDLLEPAIEGSIFLINSPYQPEYVWQQLPRPVQEHIINKNINVYVINAYEVARNAGMGGRINTVMQVCFFALANVLPREEAIEQIKKYIRKTYGKKGEDIVQMNIKAVDAALDHLHQVTIPNSIDDNAPDIAHPIPDTAPAFIRDVLGKMMARQGEDIPVSALPCDGTYPSGTAKWEKRNVAQEIPVWDEDVCVQCGKCVLVCPHAVIRSKVYEEAALSNAPESFKSADAKDLDWKKTELKFTIQVAAEDCTGCGVCVDVCPAKNKSQPKLKAINMAPQLPIREQERENWDYFLSIANPDRNTLKLNKISHQQMQEPLFEFSGACAGCGETPYIKLATQLFGDRMVVANATGCSSIYGGNLPTTPWTHNQEGRGPAWSNSLFEDNAEFGLGFRVSIDKQTEFATELVKSLASDIGETLATGILNAQQKDEADIFEQRERVAFLKQRLTQLSNGNLEETTQAKVTMLQSVADYLVKKSVWIIGGDGWAYDIGYGGLDHVLASGRNVNILVMDTEVYSNTGGQASKATPRAAVAKFASGGKPSPKKDLGLMAMTYGNVYVASVAMGAKNEHSIKAFLEAEAYEGVSLIIAYSHCIAHGINMTTAMSYQKDIVDSGRWLLYRYHPDLVGEGKNPLQLDMRSPKLPIERTMYQENRFKMLARSKPDAAKKLLKQAQEDVNTRWQMYQYLAARQLEMGNGNGHSKGNIETETTVN</sequence>
<feature type="binding site" evidence="14">
    <location>
        <position position="825"/>
    </location>
    <ligand>
        <name>[4Fe-4S] cluster</name>
        <dbReference type="ChEBI" id="CHEBI:49883"/>
        <label>3</label>
    </ligand>
</feature>
<dbReference type="Pfam" id="PF01855">
    <property type="entry name" value="POR_N"/>
    <property type="match status" value="1"/>
</dbReference>
<dbReference type="InterPro" id="IPR002869">
    <property type="entry name" value="Pyrv_flavodox_OxRed_cen"/>
</dbReference>
<feature type="binding site" evidence="12">
    <location>
        <begin position="983"/>
        <end position="986"/>
    </location>
    <ligand>
        <name>thiamine diphosphate</name>
        <dbReference type="ChEBI" id="CHEBI:58937"/>
    </ligand>
</feature>
<dbReference type="Gene3D" id="3.30.70.20">
    <property type="match status" value="1"/>
</dbReference>
<feature type="binding site" evidence="14">
    <location>
        <position position="703"/>
    </location>
    <ligand>
        <name>[4Fe-4S] cluster</name>
        <dbReference type="ChEBI" id="CHEBI:49883"/>
        <label>2</label>
    </ligand>
</feature>
<feature type="binding site" evidence="12">
    <location>
        <position position="830"/>
    </location>
    <ligand>
        <name>thiamine diphosphate</name>
        <dbReference type="ChEBI" id="CHEBI:58937"/>
    </ligand>
</feature>
<dbReference type="PIRSF" id="PIRSF000159">
    <property type="entry name" value="NifJ"/>
    <property type="match status" value="1"/>
</dbReference>
<protein>
    <recommendedName>
        <fullName evidence="11">Pyruvate-flavodoxin oxidoreductase</fullName>
        <ecNumber evidence="11">1.2.7.-</ecNumber>
    </recommendedName>
</protein>
<feature type="site" description="Important for catalytic activity" evidence="13">
    <location>
        <position position="115"/>
    </location>
</feature>
<dbReference type="Proteomes" id="UP000001203">
    <property type="component" value="Chromosome circular"/>
</dbReference>
<dbReference type="eggNOG" id="COG1013">
    <property type="taxonomic scope" value="Bacteria"/>
</dbReference>
<evidence type="ECO:0000313" key="17">
    <source>
        <dbReference type="Proteomes" id="UP000001203"/>
    </source>
</evidence>
<dbReference type="SMART" id="SM00890">
    <property type="entry name" value="EKR"/>
    <property type="match status" value="1"/>
</dbReference>
<dbReference type="GO" id="GO:0051539">
    <property type="term" value="F:4 iron, 4 sulfur cluster binding"/>
    <property type="evidence" value="ECO:0007669"/>
    <property type="project" value="UniProtKB-KW"/>
</dbReference>
<feature type="binding site" evidence="14">
    <location>
        <position position="757"/>
    </location>
    <ligand>
        <name>[4Fe-4S] cluster</name>
        <dbReference type="ChEBI" id="CHEBI:49883"/>
        <label>2</label>
    </ligand>
</feature>
<feature type="binding site" evidence="14">
    <location>
        <position position="761"/>
    </location>
    <ligand>
        <name>[4Fe-4S] cluster</name>
        <dbReference type="ChEBI" id="CHEBI:49883"/>
        <label>1</label>
    </ligand>
</feature>
<dbReference type="InterPro" id="IPR050722">
    <property type="entry name" value="Pyruvate:ferred/Flavod_OxRd"/>
</dbReference>
<dbReference type="GO" id="GO:0030976">
    <property type="term" value="F:thiamine pyrophosphate binding"/>
    <property type="evidence" value="ECO:0007669"/>
    <property type="project" value="InterPro"/>
</dbReference>
<dbReference type="GO" id="GO:0005506">
    <property type="term" value="F:iron ion binding"/>
    <property type="evidence" value="ECO:0007669"/>
    <property type="project" value="InterPro"/>
</dbReference>
<evidence type="ECO:0000256" key="5">
    <source>
        <dbReference type="ARBA" id="ARBA00022982"/>
    </source>
</evidence>
<dbReference type="SUPFAM" id="SSF54862">
    <property type="entry name" value="4Fe-4S ferredoxins"/>
    <property type="match status" value="1"/>
</dbReference>
<dbReference type="Gene3D" id="3.40.50.920">
    <property type="match status" value="1"/>
</dbReference>
<feature type="binding site" evidence="12">
    <location>
        <position position="115"/>
    </location>
    <ligand>
        <name>pyruvate</name>
        <dbReference type="ChEBI" id="CHEBI:15361"/>
    </ligand>
</feature>
<feature type="binding site" evidence="14">
    <location>
        <position position="693"/>
    </location>
    <ligand>
        <name>[4Fe-4S] cluster</name>
        <dbReference type="ChEBI" id="CHEBI:49883"/>
        <label>1</label>
    </ligand>
</feature>
<dbReference type="HOGENOM" id="CLU_002569_0_0_3"/>
<dbReference type="EMBL" id="CP000806">
    <property type="protein sequence ID" value="ACB50304.1"/>
    <property type="molecule type" value="Genomic_DNA"/>
</dbReference>
<dbReference type="FunFam" id="3.30.70.20:FF:000022">
    <property type="entry name" value="Pyruvate:ferredoxin (Flavodoxin) oxidoreductase"/>
    <property type="match status" value="1"/>
</dbReference>
<feature type="binding site" evidence="12">
    <location>
        <position position="853"/>
    </location>
    <ligand>
        <name>thiamine diphosphate</name>
        <dbReference type="ChEBI" id="CHEBI:58937"/>
    </ligand>
</feature>
<dbReference type="SUPFAM" id="SSF53323">
    <property type="entry name" value="Pyruvate-ferredoxin oxidoreductase, PFOR, domain III"/>
    <property type="match status" value="1"/>
</dbReference>
<dbReference type="InterPro" id="IPR011766">
    <property type="entry name" value="TPP_enzyme_TPP-bd"/>
</dbReference>
<dbReference type="eggNOG" id="COG1145">
    <property type="taxonomic scope" value="Bacteria"/>
</dbReference>
<dbReference type="Pfam" id="PF01558">
    <property type="entry name" value="POR"/>
    <property type="match status" value="1"/>
</dbReference>
<dbReference type="InterPro" id="IPR011895">
    <property type="entry name" value="Pyrv_flavodox_OxRed"/>
</dbReference>